<dbReference type="SUPFAM" id="SSF81301">
    <property type="entry name" value="Nucleotidyltransferase"/>
    <property type="match status" value="2"/>
</dbReference>
<dbReference type="PATRIC" id="fig|529884.3.peg.635"/>
<evidence type="ECO:0000256" key="4">
    <source>
        <dbReference type="ARBA" id="ARBA00022840"/>
    </source>
</evidence>
<dbReference type="GO" id="GO:0008882">
    <property type="term" value="F:[glutamate-ammonia-ligase] adenylyltransferase activity"/>
    <property type="evidence" value="ECO:0007669"/>
    <property type="project" value="UniProtKB-EC"/>
</dbReference>
<dbReference type="GO" id="GO:0000820">
    <property type="term" value="P:regulation of glutamine family amino acid metabolic process"/>
    <property type="evidence" value="ECO:0007669"/>
    <property type="project" value="TreeGrafter"/>
</dbReference>
<evidence type="ECO:0000256" key="6">
    <source>
        <dbReference type="ARBA" id="ARBA00023268"/>
    </source>
</evidence>
<dbReference type="OrthoDB" id="9759366at2"/>
<evidence type="ECO:0000259" key="8">
    <source>
        <dbReference type="Pfam" id="PF08335"/>
    </source>
</evidence>
<dbReference type="GO" id="GO:0005829">
    <property type="term" value="C:cytosol"/>
    <property type="evidence" value="ECO:0007669"/>
    <property type="project" value="TreeGrafter"/>
</dbReference>
<evidence type="ECO:0000259" key="7">
    <source>
        <dbReference type="Pfam" id="PF03710"/>
    </source>
</evidence>
<dbReference type="EC" id="2.7.7.42" evidence="9"/>
<evidence type="ECO:0000256" key="5">
    <source>
        <dbReference type="ARBA" id="ARBA00022842"/>
    </source>
</evidence>
<dbReference type="InterPro" id="IPR023057">
    <property type="entry name" value="GlnE"/>
</dbReference>
<keyword evidence="6" id="KW-0511">Multifunctional enzyme</keyword>
<dbReference type="GO" id="GO:0005524">
    <property type="term" value="F:ATP binding"/>
    <property type="evidence" value="ECO:0007669"/>
    <property type="project" value="UniProtKB-KW"/>
</dbReference>
<dbReference type="InterPro" id="IPR005190">
    <property type="entry name" value="GlnE_rpt_dom"/>
</dbReference>
<dbReference type="NCBIfam" id="NF010707">
    <property type="entry name" value="PRK14109.1"/>
    <property type="match status" value="1"/>
</dbReference>
<dbReference type="InterPro" id="IPR013546">
    <property type="entry name" value="PII_UdlTrfase/GS_AdlTrfase"/>
</dbReference>
<feature type="domain" description="Glutamate-ammonia ligase adenylyltransferase repeated" evidence="7">
    <location>
        <begin position="81"/>
        <end position="328"/>
    </location>
</feature>
<dbReference type="eggNOG" id="COG1391">
    <property type="taxonomic scope" value="Bacteria"/>
</dbReference>
<evidence type="ECO:0000313" key="10">
    <source>
        <dbReference type="Proteomes" id="UP000067708"/>
    </source>
</evidence>
<dbReference type="PANTHER" id="PTHR30621:SF0">
    <property type="entry name" value="BIFUNCTIONAL GLUTAMINE SYNTHETASE ADENYLYLTRANSFERASE_ADENYLYL-REMOVING ENZYME"/>
    <property type="match status" value="1"/>
</dbReference>
<reference evidence="9 10" key="1">
    <citation type="journal article" date="2014" name="Int. J. Syst. Evol. Microbiol.">
        <title>Rhodoluna lacicola gen. nov., sp. nov., a planktonic freshwater bacterium with stream-lined genome.</title>
        <authorList>
            <person name="Hahn M."/>
            <person name="Schmidt J."/>
            <person name="Taipale S.J."/>
            <person name="Doolittle W.F."/>
            <person name="Koll U."/>
        </authorList>
    </citation>
    <scope>NUCLEOTIDE SEQUENCE [LARGE SCALE GENOMIC DNA]</scope>
    <source>
        <strain evidence="9 10">MWH-Ta8</strain>
    </source>
</reference>
<keyword evidence="2 9" id="KW-0548">Nucleotidyltransferase</keyword>
<gene>
    <name evidence="9" type="ORF">Rhola_00006680</name>
</gene>
<dbReference type="Gene3D" id="1.20.120.330">
    <property type="entry name" value="Nucleotidyltransferases domain 2"/>
    <property type="match status" value="2"/>
</dbReference>
<accession>A0A060JFE8</accession>
<evidence type="ECO:0000256" key="3">
    <source>
        <dbReference type="ARBA" id="ARBA00022741"/>
    </source>
</evidence>
<keyword evidence="3" id="KW-0547">Nucleotide-binding</keyword>
<dbReference type="HOGENOM" id="CLU_006233_1_0_11"/>
<organism evidence="9 10">
    <name type="scientific">Rhodoluna lacicola</name>
    <dbReference type="NCBI Taxonomy" id="529884"/>
    <lineage>
        <taxon>Bacteria</taxon>
        <taxon>Bacillati</taxon>
        <taxon>Actinomycetota</taxon>
        <taxon>Actinomycetes</taxon>
        <taxon>Micrococcales</taxon>
        <taxon>Microbacteriaceae</taxon>
        <taxon>Luna cluster</taxon>
        <taxon>Luna-1 subcluster</taxon>
        <taxon>Rhodoluna</taxon>
    </lineage>
</organism>
<dbReference type="EMBL" id="CP007490">
    <property type="protein sequence ID" value="AIC47475.1"/>
    <property type="molecule type" value="Genomic_DNA"/>
</dbReference>
<proteinExistence type="predicted"/>
<dbReference type="Pfam" id="PF03710">
    <property type="entry name" value="GlnE"/>
    <property type="match status" value="2"/>
</dbReference>
<evidence type="ECO:0000256" key="2">
    <source>
        <dbReference type="ARBA" id="ARBA00022695"/>
    </source>
</evidence>
<dbReference type="Proteomes" id="UP000067708">
    <property type="component" value="Chromosome"/>
</dbReference>
<dbReference type="SUPFAM" id="SSF81593">
    <property type="entry name" value="Nucleotidyltransferase substrate binding subunit/domain"/>
    <property type="match status" value="2"/>
</dbReference>
<dbReference type="InterPro" id="IPR043519">
    <property type="entry name" value="NT_sf"/>
</dbReference>
<feature type="domain" description="PII-uridylyltransferase/Glutamine-synthetase adenylyltransferase" evidence="8">
    <location>
        <begin position="872"/>
        <end position="997"/>
    </location>
</feature>
<keyword evidence="10" id="KW-1185">Reference proteome</keyword>
<dbReference type="Gene3D" id="3.30.460.10">
    <property type="entry name" value="Beta Polymerase, domain 2"/>
    <property type="match status" value="2"/>
</dbReference>
<protein>
    <submittedName>
        <fullName evidence="9">Glutamine synthetase adenylyltransferase</fullName>
        <ecNumber evidence="9">2.7.7.42</ecNumber>
    </submittedName>
</protein>
<keyword evidence="4" id="KW-0067">ATP-binding</keyword>
<feature type="domain" description="PII-uridylyltransferase/Glutamine-synthetase adenylyltransferase" evidence="8">
    <location>
        <begin position="351"/>
        <end position="491"/>
    </location>
</feature>
<keyword evidence="1 9" id="KW-0808">Transferase</keyword>
<dbReference type="AlphaFoldDB" id="A0A060JFE8"/>
<keyword evidence="5" id="KW-0460">Magnesium</keyword>
<feature type="domain" description="Glutamate-ammonia ligase adenylyltransferase repeated" evidence="7">
    <location>
        <begin position="596"/>
        <end position="834"/>
    </location>
</feature>
<name>A0A060JFE8_9MICO</name>
<sequence>MANERSLGLSELARFGFVDLSGTIGKLDELVRLVGDSGRSALAALGVAADPDQALVALLNLATAEPAKTKALLKKEDSARRLCALLGASTALTDFIMRHPAQLDLFEKPHALSSQDEVKQTLIQSVQSMLKPGFEIAAVWNALRVAYRRELLKIAVFDLSQPDVQAGQPAVAAALADIAAAAIEAGLLVARAELKLTTEHGVFAGAEVDSTQLAVIAMGKCGARELNYISDVDVIYVADSSSPDLEAQRAVEIATKLATRMMRAMDGTASEPMLWQVDPNLRPEGKSGALVRTLESHVAYYDRWAQSWEFQALLKARPLAGDLELGQRYVDALAPKVWSSATRENFVESVQRMRERVTEFIPANEIDLQLKLGPGGLRDIEFTVQLLQLVHGRTDNTVHQRDTIGAIHALSQGGYIGRSEANEFASHYRFLRLLEHRIQMSEMRRTHLMPTSDSKRRALARAVDLKLTAETLIERWESVKVEVRALHQKIFYRPLLSAVSKLGDDSLSLSTDQVRDRLHAIGFGDPKGALDHISALTSGLSRRAVIQKQLLPVLLQWFSEGTDPDAALLAFRRLSEDLGESHWYLRMLRDSSGAAERMTQVLSNSRLATNLFERIPEAAAWFERSEDLIPMTAAELEAEFDAVISRHEVVDTAANLIRNIRRRETLRIAMGAVLGDLTIAQLSQGLSDLTAGYLRAMLDVATDLNGSDIAAGDVNKILDFGIIAMGRFGGEELGFGSDADVMFVYKTKPGTDGSVAQKVAERIISELRRLTADQVLEFELDMDLRPEGKNGPVARSIESYAAYYERWSNTWEAQALLRARPIAGSAELRNEFLELINKYRYPTELTDSAVTEIRRIKARVETERLPLGADPKRHLKLGRGSLSDVEWLVQLFQMQFGNEHPSIRTPQTLAALDAMVAEKLIAEHDARVLSEAWLLASRLRSASVLWANKRSDVLPTDRRQLEGMARIMEYPRGSATQLEDDYLAFTRRARSVYERLFYGSKEDNRYE</sequence>
<evidence type="ECO:0000256" key="1">
    <source>
        <dbReference type="ARBA" id="ARBA00022679"/>
    </source>
</evidence>
<dbReference type="PANTHER" id="PTHR30621">
    <property type="entry name" value="GLUTAMINE SYNTHETASE ADENYLYLTRANSFERASE"/>
    <property type="match status" value="1"/>
</dbReference>
<dbReference type="KEGG" id="rla:Rhola_00006680"/>
<evidence type="ECO:0000313" key="9">
    <source>
        <dbReference type="EMBL" id="AIC47475.1"/>
    </source>
</evidence>
<dbReference type="RefSeq" id="WP_038502328.1">
    <property type="nucleotide sequence ID" value="NZ_CP007490.1"/>
</dbReference>
<dbReference type="CDD" id="cd05401">
    <property type="entry name" value="NT_GlnE_GlnD_like"/>
    <property type="match status" value="2"/>
</dbReference>
<dbReference type="STRING" id="529884.Rhola_00006680"/>
<dbReference type="Pfam" id="PF08335">
    <property type="entry name" value="GlnD_UR_UTase"/>
    <property type="match status" value="2"/>
</dbReference>